<proteinExistence type="predicted"/>
<accession>A0ACD4RC33</accession>
<keyword evidence="2" id="KW-1185">Reference proteome</keyword>
<dbReference type="Proteomes" id="UP001226091">
    <property type="component" value="Chromosome"/>
</dbReference>
<evidence type="ECO:0000313" key="2">
    <source>
        <dbReference type="Proteomes" id="UP001226091"/>
    </source>
</evidence>
<sequence length="249" mass="28035">MNQIIDTILSHRSIRKFEEKPLSDEQIKTIIECAQAASTSSFIQAYSIIGVKNPAAKQRLAELAGNQSYVARNGHFFIFCADLHRHEVLAEMEGVNLDETLESTEKFMVAAIDASLAAQNAVIAAESMGLGAVYIGGLRNSLNEVSELLKTPNRVVPLFGLAVGYPAQNPDKKPRIQTEHIYHEEAYESDSGKYIRQLEDYNRVISSYYHERTDGMRTDTWTSQMAAMLSKPTRMYMKEFVESKGFNKR</sequence>
<evidence type="ECO:0000313" key="1">
    <source>
        <dbReference type="EMBL" id="WHZ57745.1"/>
    </source>
</evidence>
<reference evidence="2" key="1">
    <citation type="journal article" date="2025" name="Aquaculture">
        <title>Assessment of the bioflocculant production and safety properties of Metabacillus hrfriensis sp. nov. based on phenotypic and whole-genome sequencing analysis.</title>
        <authorList>
            <person name="Zhang R."/>
            <person name="Zhao Z."/>
            <person name="Luo L."/>
            <person name="Wang S."/>
            <person name="Guo K."/>
            <person name="Xu W."/>
        </authorList>
    </citation>
    <scope>NUCLEOTIDE SEQUENCE [LARGE SCALE GENOMIC DNA]</scope>
    <source>
        <strain evidence="2">CT-WN-B3</strain>
    </source>
</reference>
<gene>
    <name evidence="1" type="primary">nfsA</name>
    <name evidence="1" type="ORF">QLQ22_24425</name>
</gene>
<organism evidence="1 2">
    <name type="scientific">Metabacillus hrfriensis</name>
    <dbReference type="NCBI Taxonomy" id="3048891"/>
    <lineage>
        <taxon>Bacteria</taxon>
        <taxon>Bacillati</taxon>
        <taxon>Bacillota</taxon>
        <taxon>Bacilli</taxon>
        <taxon>Bacillales</taxon>
        <taxon>Bacillaceae</taxon>
        <taxon>Metabacillus</taxon>
    </lineage>
</organism>
<dbReference type="EMBL" id="CP126116">
    <property type="protein sequence ID" value="WHZ57745.1"/>
    <property type="molecule type" value="Genomic_DNA"/>
</dbReference>
<protein>
    <submittedName>
        <fullName evidence="1">Oxygen-insensitive NADPH nitroreductase</fullName>
    </submittedName>
</protein>
<name>A0ACD4RC33_9BACI</name>